<dbReference type="EMBL" id="UYRU01001819">
    <property type="protein sequence ID" value="VDK32597.1"/>
    <property type="molecule type" value="Genomic_DNA"/>
</dbReference>
<dbReference type="GO" id="GO:0046839">
    <property type="term" value="P:phospholipid dephosphorylation"/>
    <property type="evidence" value="ECO:0007669"/>
    <property type="project" value="TreeGrafter"/>
</dbReference>
<reference evidence="2 3" key="1">
    <citation type="submission" date="2018-11" db="EMBL/GenBank/DDBJ databases">
        <authorList>
            <consortium name="Pathogen Informatics"/>
        </authorList>
    </citation>
    <scope>NUCLEOTIDE SEQUENCE [LARGE SCALE GENOMIC DNA]</scope>
</reference>
<dbReference type="GO" id="GO:0008195">
    <property type="term" value="F:phosphatidate phosphatase activity"/>
    <property type="evidence" value="ECO:0007669"/>
    <property type="project" value="TreeGrafter"/>
</dbReference>
<evidence type="ECO:0000313" key="3">
    <source>
        <dbReference type="Proteomes" id="UP000281553"/>
    </source>
</evidence>
<dbReference type="SUPFAM" id="SSF48317">
    <property type="entry name" value="Acid phosphatase/Vanadium-dependent haloperoxidase"/>
    <property type="match status" value="1"/>
</dbReference>
<accession>A0A3P6PIL7</accession>
<dbReference type="GO" id="GO:0005886">
    <property type="term" value="C:plasma membrane"/>
    <property type="evidence" value="ECO:0007669"/>
    <property type="project" value="TreeGrafter"/>
</dbReference>
<evidence type="ECO:0000313" key="2">
    <source>
        <dbReference type="EMBL" id="VDK32597.1"/>
    </source>
</evidence>
<feature type="transmembrane region" description="Helical" evidence="1">
    <location>
        <begin position="88"/>
        <end position="108"/>
    </location>
</feature>
<feature type="transmembrane region" description="Helical" evidence="1">
    <location>
        <begin position="45"/>
        <end position="67"/>
    </location>
</feature>
<dbReference type="OrthoDB" id="8907274at2759"/>
<evidence type="ECO:0000256" key="1">
    <source>
        <dbReference type="SAM" id="Phobius"/>
    </source>
</evidence>
<sequence>MLPEIFTFAFVASVSIGISYLEPFHRGFFLNDTSLSYPYRPSTVPTLVLGSVAPSVAVVTILILELLRGKLYGFSRRFRGTFAVGFCVYKYVYTLALGFSITGVLVNVGKVATGRLRPHFFAVCQPKTAIAPPEVYITEYICGGTNKKHMEDMRYAFQMWFALEFRIYFC</sequence>
<protein>
    <recommendedName>
        <fullName evidence="4">Phosphatidic acid phosphatase type 2/haloperoxidase domain-containing protein</fullName>
    </recommendedName>
</protein>
<dbReference type="PANTHER" id="PTHR10165">
    <property type="entry name" value="LIPID PHOSPHATE PHOSPHATASE"/>
    <property type="match status" value="1"/>
</dbReference>
<dbReference type="GO" id="GO:0006644">
    <property type="term" value="P:phospholipid metabolic process"/>
    <property type="evidence" value="ECO:0007669"/>
    <property type="project" value="InterPro"/>
</dbReference>
<keyword evidence="3" id="KW-1185">Reference proteome</keyword>
<dbReference type="AlphaFoldDB" id="A0A3P6PIL7"/>
<evidence type="ECO:0008006" key="4">
    <source>
        <dbReference type="Google" id="ProtNLM"/>
    </source>
</evidence>
<name>A0A3P6PIL7_DIBLA</name>
<dbReference type="InterPro" id="IPR043216">
    <property type="entry name" value="PAP-like"/>
</dbReference>
<proteinExistence type="predicted"/>
<keyword evidence="1" id="KW-1133">Transmembrane helix</keyword>
<dbReference type="Proteomes" id="UP000281553">
    <property type="component" value="Unassembled WGS sequence"/>
</dbReference>
<keyword evidence="1" id="KW-0812">Transmembrane</keyword>
<dbReference type="InterPro" id="IPR036938">
    <property type="entry name" value="PAP2/HPO_sf"/>
</dbReference>
<organism evidence="2 3">
    <name type="scientific">Dibothriocephalus latus</name>
    <name type="common">Fish tapeworm</name>
    <name type="synonym">Diphyllobothrium latum</name>
    <dbReference type="NCBI Taxonomy" id="60516"/>
    <lineage>
        <taxon>Eukaryota</taxon>
        <taxon>Metazoa</taxon>
        <taxon>Spiralia</taxon>
        <taxon>Lophotrochozoa</taxon>
        <taxon>Platyhelminthes</taxon>
        <taxon>Cestoda</taxon>
        <taxon>Eucestoda</taxon>
        <taxon>Diphyllobothriidea</taxon>
        <taxon>Diphyllobothriidae</taxon>
        <taxon>Dibothriocephalus</taxon>
    </lineage>
</organism>
<dbReference type="GO" id="GO:0007165">
    <property type="term" value="P:signal transduction"/>
    <property type="evidence" value="ECO:0007669"/>
    <property type="project" value="TreeGrafter"/>
</dbReference>
<dbReference type="PANTHER" id="PTHR10165:SF103">
    <property type="entry name" value="PHOSPHOLIPID PHOSPHATASE HOMOLOG 1.2 HOMOLOG"/>
    <property type="match status" value="1"/>
</dbReference>
<keyword evidence="1" id="KW-0472">Membrane</keyword>
<gene>
    <name evidence="2" type="ORF">DILT_LOCUS435</name>
</gene>